<reference evidence="4" key="1">
    <citation type="submission" date="2018-12" db="EMBL/GenBank/DDBJ databases">
        <title>Tengunoibacter tsumagoiensis gen. nov., sp. nov., Dictyobacter kobayashii sp. nov., D. alpinus sp. nov., and D. joshuensis sp. nov. and description of Dictyobacteraceae fam. nov. within the order Ktedonobacterales isolated from Tengu-no-mugimeshi.</title>
        <authorList>
            <person name="Wang C.M."/>
            <person name="Zheng Y."/>
            <person name="Sakai Y."/>
            <person name="Toyoda A."/>
            <person name="Minakuchi Y."/>
            <person name="Abe K."/>
            <person name="Yokota A."/>
            <person name="Yabe S."/>
        </authorList>
    </citation>
    <scope>NUCLEOTIDE SEQUENCE [LARGE SCALE GENOMIC DNA]</scope>
    <source>
        <strain evidence="4">Uno11</strain>
    </source>
</reference>
<accession>A0A402ABX8</accession>
<feature type="chain" id="PRO_5019135009" description="Big-1 domain-containing protein" evidence="2">
    <location>
        <begin position="42"/>
        <end position="204"/>
    </location>
</feature>
<proteinExistence type="predicted"/>
<evidence type="ECO:0000313" key="4">
    <source>
        <dbReference type="Proteomes" id="UP000287188"/>
    </source>
</evidence>
<feature type="signal peptide" evidence="2">
    <location>
        <begin position="1"/>
        <end position="41"/>
    </location>
</feature>
<dbReference type="EMBL" id="BIFS01000001">
    <property type="protein sequence ID" value="GCE16609.1"/>
    <property type="molecule type" value="Genomic_DNA"/>
</dbReference>
<evidence type="ECO:0000256" key="1">
    <source>
        <dbReference type="SAM" id="MobiDB-lite"/>
    </source>
</evidence>
<name>A0A402ABX8_9CHLR</name>
<protein>
    <recommendedName>
        <fullName evidence="5">Big-1 domain-containing protein</fullName>
    </recommendedName>
</protein>
<keyword evidence="2" id="KW-0732">Signal</keyword>
<dbReference type="InterPro" id="IPR008964">
    <property type="entry name" value="Invasin/intimin_cell_adhesion"/>
</dbReference>
<dbReference type="SUPFAM" id="SSF49373">
    <property type="entry name" value="Invasin/intimin cell-adhesion fragments"/>
    <property type="match status" value="1"/>
</dbReference>
<dbReference type="AlphaFoldDB" id="A0A402ABX8"/>
<feature type="compositionally biased region" description="Low complexity" evidence="1">
    <location>
        <begin position="183"/>
        <end position="192"/>
    </location>
</feature>
<evidence type="ECO:0000256" key="2">
    <source>
        <dbReference type="SAM" id="SignalP"/>
    </source>
</evidence>
<feature type="region of interest" description="Disordered" evidence="1">
    <location>
        <begin position="183"/>
        <end position="204"/>
    </location>
</feature>
<organism evidence="3 4">
    <name type="scientific">Dictyobacter kobayashii</name>
    <dbReference type="NCBI Taxonomy" id="2014872"/>
    <lineage>
        <taxon>Bacteria</taxon>
        <taxon>Bacillati</taxon>
        <taxon>Chloroflexota</taxon>
        <taxon>Ktedonobacteria</taxon>
        <taxon>Ktedonobacterales</taxon>
        <taxon>Dictyobacteraceae</taxon>
        <taxon>Dictyobacter</taxon>
    </lineage>
</organism>
<evidence type="ECO:0008006" key="5">
    <source>
        <dbReference type="Google" id="ProtNLM"/>
    </source>
</evidence>
<keyword evidence="4" id="KW-1185">Reference proteome</keyword>
<dbReference type="Proteomes" id="UP000287188">
    <property type="component" value="Unassembled WGS sequence"/>
</dbReference>
<gene>
    <name evidence="3" type="ORF">KDK_04090</name>
</gene>
<evidence type="ECO:0000313" key="3">
    <source>
        <dbReference type="EMBL" id="GCE16609.1"/>
    </source>
</evidence>
<comment type="caution">
    <text evidence="3">The sequence shown here is derived from an EMBL/GenBank/DDBJ whole genome shotgun (WGS) entry which is preliminary data.</text>
</comment>
<sequence length="204" mass="20987">MQQKTFKQDIKVKPISLALKCGAVSCALLLSVVVVACGANADTTTAAAQPQPTTTINLNGSSLTPTPTLPPQACGVWLLNSSPTFDEKGVITIYAKFIKNDENGNPVGIGGAGVNFNITWGDLSTTQLNAVTTSDGLAVANLPMAGHVAAINRLSLITAQFSSGNVSCQVDNTRPQSFVVTTGTKTTGTVTPGTGGKRNRKPGN</sequence>